<dbReference type="Gene3D" id="1.10.10.10">
    <property type="entry name" value="Winged helix-like DNA-binding domain superfamily/Winged helix DNA-binding domain"/>
    <property type="match status" value="1"/>
</dbReference>
<dbReference type="InterPro" id="IPR012318">
    <property type="entry name" value="HTH_CRP"/>
</dbReference>
<accession>A0A4Y8RQU5</accession>
<dbReference type="SMART" id="SM00100">
    <property type="entry name" value="cNMP"/>
    <property type="match status" value="1"/>
</dbReference>
<evidence type="ECO:0000256" key="2">
    <source>
        <dbReference type="ARBA" id="ARBA00023125"/>
    </source>
</evidence>
<gene>
    <name evidence="6" type="ORF">E3C22_07385</name>
</gene>
<keyword evidence="2" id="KW-0238">DNA-binding</keyword>
<sequence length="234" mass="25749">MTVEVRPTEKVAALERCMVFEALSAEMREELAAHAYPKSFAAGDLIFAAGDPGQTMMAVLKGTVRIGLVTATARDVVLGDCHQGDVFGEVALFDGGPRSADARAQTNVELLVLERRDVFSVLQRHPDGALRLLELLCGRLRRSDERMQELAFLDISTRLARAILRILESPAHSGAKRPVRLAFSQTELGNMIGSARENVNRCLKGWQRRGLVDLKDGWLIIRDEKGLGILADTE</sequence>
<dbReference type="AlphaFoldDB" id="A0A4Y8RQU5"/>
<dbReference type="RefSeq" id="WP_134761364.1">
    <property type="nucleotide sequence ID" value="NZ_SOZD01000002.1"/>
</dbReference>
<dbReference type="PROSITE" id="PS51063">
    <property type="entry name" value="HTH_CRP_2"/>
    <property type="match status" value="1"/>
</dbReference>
<dbReference type="InterPro" id="IPR036388">
    <property type="entry name" value="WH-like_DNA-bd_sf"/>
</dbReference>
<dbReference type="Proteomes" id="UP000298179">
    <property type="component" value="Unassembled WGS sequence"/>
</dbReference>
<dbReference type="SUPFAM" id="SSF46785">
    <property type="entry name" value="Winged helix' DNA-binding domain"/>
    <property type="match status" value="1"/>
</dbReference>
<dbReference type="EMBL" id="SOZD01000002">
    <property type="protein sequence ID" value="TFF25194.1"/>
    <property type="molecule type" value="Genomic_DNA"/>
</dbReference>
<dbReference type="OrthoDB" id="3525895at2"/>
<dbReference type="Pfam" id="PF00027">
    <property type="entry name" value="cNMP_binding"/>
    <property type="match status" value="1"/>
</dbReference>
<keyword evidence="7" id="KW-1185">Reference proteome</keyword>
<comment type="caution">
    <text evidence="6">The sequence shown here is derived from an EMBL/GenBank/DDBJ whole genome shotgun (WGS) entry which is preliminary data.</text>
</comment>
<evidence type="ECO:0000256" key="1">
    <source>
        <dbReference type="ARBA" id="ARBA00023015"/>
    </source>
</evidence>
<dbReference type="PROSITE" id="PS50042">
    <property type="entry name" value="CNMP_BINDING_3"/>
    <property type="match status" value="1"/>
</dbReference>
<dbReference type="GO" id="GO:0005829">
    <property type="term" value="C:cytosol"/>
    <property type="evidence" value="ECO:0007669"/>
    <property type="project" value="TreeGrafter"/>
</dbReference>
<evidence type="ECO:0000313" key="6">
    <source>
        <dbReference type="EMBL" id="TFF25194.1"/>
    </source>
</evidence>
<dbReference type="Gene3D" id="2.60.120.10">
    <property type="entry name" value="Jelly Rolls"/>
    <property type="match status" value="1"/>
</dbReference>
<name>A0A4Y8RQU5_9HYPH</name>
<evidence type="ECO:0000256" key="3">
    <source>
        <dbReference type="ARBA" id="ARBA00023163"/>
    </source>
</evidence>
<organism evidence="6 7">
    <name type="scientific">Jiella endophytica</name>
    <dbReference type="NCBI Taxonomy" id="2558362"/>
    <lineage>
        <taxon>Bacteria</taxon>
        <taxon>Pseudomonadati</taxon>
        <taxon>Pseudomonadota</taxon>
        <taxon>Alphaproteobacteria</taxon>
        <taxon>Hyphomicrobiales</taxon>
        <taxon>Aurantimonadaceae</taxon>
        <taxon>Jiella</taxon>
    </lineage>
</organism>
<dbReference type="PROSITE" id="PS00889">
    <property type="entry name" value="CNMP_BINDING_2"/>
    <property type="match status" value="1"/>
</dbReference>
<evidence type="ECO:0000313" key="7">
    <source>
        <dbReference type="Proteomes" id="UP000298179"/>
    </source>
</evidence>
<evidence type="ECO:0000259" key="4">
    <source>
        <dbReference type="PROSITE" id="PS50042"/>
    </source>
</evidence>
<dbReference type="InterPro" id="IPR000595">
    <property type="entry name" value="cNMP-bd_dom"/>
</dbReference>
<dbReference type="SMART" id="SM00419">
    <property type="entry name" value="HTH_CRP"/>
    <property type="match status" value="1"/>
</dbReference>
<dbReference type="InterPro" id="IPR018488">
    <property type="entry name" value="cNMP-bd_CS"/>
</dbReference>
<reference evidence="6 7" key="1">
    <citation type="submission" date="2019-03" db="EMBL/GenBank/DDBJ databases">
        <title>Jiella endophytica sp. nov., a novel endophytic bacterium isolated from root of Ficus microcarpa Linn. f.</title>
        <authorList>
            <person name="Tuo L."/>
        </authorList>
    </citation>
    <scope>NUCLEOTIDE SEQUENCE [LARGE SCALE GENOMIC DNA]</scope>
    <source>
        <strain evidence="6 7">CBS5Q-3</strain>
    </source>
</reference>
<dbReference type="SUPFAM" id="SSF51206">
    <property type="entry name" value="cAMP-binding domain-like"/>
    <property type="match status" value="1"/>
</dbReference>
<dbReference type="InterPro" id="IPR036390">
    <property type="entry name" value="WH_DNA-bd_sf"/>
</dbReference>
<dbReference type="InterPro" id="IPR050397">
    <property type="entry name" value="Env_Response_Regulators"/>
</dbReference>
<dbReference type="PANTHER" id="PTHR24567:SF68">
    <property type="entry name" value="DNA-BINDING TRANSCRIPTIONAL DUAL REGULATOR CRP"/>
    <property type="match status" value="1"/>
</dbReference>
<keyword evidence="1" id="KW-0805">Transcription regulation</keyword>
<proteinExistence type="predicted"/>
<dbReference type="InterPro" id="IPR018490">
    <property type="entry name" value="cNMP-bd_dom_sf"/>
</dbReference>
<evidence type="ECO:0000259" key="5">
    <source>
        <dbReference type="PROSITE" id="PS51063"/>
    </source>
</evidence>
<dbReference type="GO" id="GO:0003700">
    <property type="term" value="F:DNA-binding transcription factor activity"/>
    <property type="evidence" value="ECO:0007669"/>
    <property type="project" value="TreeGrafter"/>
</dbReference>
<feature type="domain" description="HTH crp-type" evidence="5">
    <location>
        <begin position="153"/>
        <end position="225"/>
    </location>
</feature>
<protein>
    <submittedName>
        <fullName evidence="6">Crp/Fnr family transcriptional regulator</fullName>
    </submittedName>
</protein>
<feature type="domain" description="Cyclic nucleotide-binding" evidence="4">
    <location>
        <begin position="19"/>
        <end position="139"/>
    </location>
</feature>
<dbReference type="PANTHER" id="PTHR24567">
    <property type="entry name" value="CRP FAMILY TRANSCRIPTIONAL REGULATORY PROTEIN"/>
    <property type="match status" value="1"/>
</dbReference>
<dbReference type="Pfam" id="PF13545">
    <property type="entry name" value="HTH_Crp_2"/>
    <property type="match status" value="1"/>
</dbReference>
<dbReference type="CDD" id="cd00038">
    <property type="entry name" value="CAP_ED"/>
    <property type="match status" value="1"/>
</dbReference>
<keyword evidence="3" id="KW-0804">Transcription</keyword>
<dbReference type="GO" id="GO:0003677">
    <property type="term" value="F:DNA binding"/>
    <property type="evidence" value="ECO:0007669"/>
    <property type="project" value="UniProtKB-KW"/>
</dbReference>
<dbReference type="InterPro" id="IPR014710">
    <property type="entry name" value="RmlC-like_jellyroll"/>
</dbReference>